<dbReference type="RefSeq" id="WP_119437670.1">
    <property type="nucleotide sequence ID" value="NZ_QWGR01000004.1"/>
</dbReference>
<accession>A0A399SZ21</accession>
<protein>
    <recommendedName>
        <fullName evidence="3">HNH endonuclease 5 domain-containing protein</fullName>
    </recommendedName>
</protein>
<dbReference type="AlphaFoldDB" id="A0A399SZ21"/>
<proteinExistence type="predicted"/>
<evidence type="ECO:0000313" key="2">
    <source>
        <dbReference type="Proteomes" id="UP000265926"/>
    </source>
</evidence>
<organism evidence="1 2">
    <name type="scientific">Maribellus luteus</name>
    <dbReference type="NCBI Taxonomy" id="2305463"/>
    <lineage>
        <taxon>Bacteria</taxon>
        <taxon>Pseudomonadati</taxon>
        <taxon>Bacteroidota</taxon>
        <taxon>Bacteroidia</taxon>
        <taxon>Marinilabiliales</taxon>
        <taxon>Prolixibacteraceae</taxon>
        <taxon>Maribellus</taxon>
    </lineage>
</organism>
<evidence type="ECO:0008006" key="3">
    <source>
        <dbReference type="Google" id="ProtNLM"/>
    </source>
</evidence>
<sequence>MAMKTGICKLCLQEKQLLNKSHIIPDFMYRDGKIYHDDHTVHKIDFGKSLKGKVARRGRQNSGEYEGGILCKECDGGIIKNYEDYTKLFLYGKQLSNQLMYQFSPGQVTVQNVDYAKIKLFFLSILWRASVSSRPFFKEIKIDENVREELREMILNGNPKGNEDFTMLFMLDAGDNPNLKQYIGQPVGSDNGRSFLFTYPGLIVYYVFDIDIVPKQILNFRIYDTGEIRLMKLSGRQIWDLFKYLFG</sequence>
<name>A0A399SZ21_9BACT</name>
<keyword evidence="2" id="KW-1185">Reference proteome</keyword>
<evidence type="ECO:0000313" key="1">
    <source>
        <dbReference type="EMBL" id="RIJ48748.1"/>
    </source>
</evidence>
<reference evidence="1 2" key="1">
    <citation type="submission" date="2018-08" db="EMBL/GenBank/DDBJ databases">
        <title>Pallidiluteibacterium maritimus gen. nov., sp. nov., isolated from coastal sediment.</title>
        <authorList>
            <person name="Zhou L.Y."/>
        </authorList>
    </citation>
    <scope>NUCLEOTIDE SEQUENCE [LARGE SCALE GENOMIC DNA]</scope>
    <source>
        <strain evidence="1 2">XSD2</strain>
    </source>
</reference>
<dbReference type="OrthoDB" id="5518417at2"/>
<comment type="caution">
    <text evidence="1">The sequence shown here is derived from an EMBL/GenBank/DDBJ whole genome shotgun (WGS) entry which is preliminary data.</text>
</comment>
<dbReference type="Proteomes" id="UP000265926">
    <property type="component" value="Unassembled WGS sequence"/>
</dbReference>
<dbReference type="EMBL" id="QWGR01000004">
    <property type="protein sequence ID" value="RIJ48748.1"/>
    <property type="molecule type" value="Genomic_DNA"/>
</dbReference>
<gene>
    <name evidence="1" type="ORF">D1614_09465</name>
</gene>